<evidence type="ECO:0000256" key="2">
    <source>
        <dbReference type="SAM" id="Phobius"/>
    </source>
</evidence>
<keyword evidence="2" id="KW-1133">Transmembrane helix</keyword>
<dbReference type="PANTHER" id="PTHR15439">
    <property type="entry name" value="RETINOBLASTOMA-BINDING PROTEIN 6"/>
    <property type="match status" value="1"/>
</dbReference>
<keyword evidence="2" id="KW-0812">Transmembrane</keyword>
<dbReference type="GeneID" id="39991085"/>
<dbReference type="PANTHER" id="PTHR15439:SF0">
    <property type="entry name" value="CELL DIVISION CYCLE AND APOPTOSIS REGULATOR PROTEIN 1-RELATED"/>
    <property type="match status" value="1"/>
</dbReference>
<dbReference type="Proteomes" id="UP000192257">
    <property type="component" value="Unassembled WGS sequence"/>
</dbReference>
<dbReference type="GO" id="GO:0006511">
    <property type="term" value="P:ubiquitin-dependent protein catabolic process"/>
    <property type="evidence" value="ECO:0007669"/>
    <property type="project" value="TreeGrafter"/>
</dbReference>
<keyword evidence="4" id="KW-1185">Reference proteome</keyword>
<dbReference type="InterPro" id="IPR033489">
    <property type="entry name" value="RBBP6"/>
</dbReference>
<organism evidence="3 4">
    <name type="scientific">Trypanosoma theileri</name>
    <dbReference type="NCBI Taxonomy" id="67003"/>
    <lineage>
        <taxon>Eukaryota</taxon>
        <taxon>Discoba</taxon>
        <taxon>Euglenozoa</taxon>
        <taxon>Kinetoplastea</taxon>
        <taxon>Metakinetoplastina</taxon>
        <taxon>Trypanosomatida</taxon>
        <taxon>Trypanosomatidae</taxon>
        <taxon>Trypanosoma</taxon>
    </lineage>
</organism>
<keyword evidence="2" id="KW-0472">Membrane</keyword>
<feature type="compositionally biased region" description="Acidic residues" evidence="1">
    <location>
        <begin position="341"/>
        <end position="358"/>
    </location>
</feature>
<feature type="compositionally biased region" description="Basic and acidic residues" evidence="1">
    <location>
        <begin position="444"/>
        <end position="461"/>
    </location>
</feature>
<gene>
    <name evidence="3" type="ORF">TM35_000751170</name>
</gene>
<protein>
    <submittedName>
        <fullName evidence="3">Uncharacterized protein</fullName>
    </submittedName>
</protein>
<feature type="transmembrane region" description="Helical" evidence="2">
    <location>
        <begin position="12"/>
        <end position="33"/>
    </location>
</feature>
<feature type="compositionally biased region" description="Polar residues" evidence="1">
    <location>
        <begin position="83"/>
        <end position="95"/>
    </location>
</feature>
<feature type="compositionally biased region" description="Basic and acidic residues" evidence="1">
    <location>
        <begin position="488"/>
        <end position="498"/>
    </location>
</feature>
<dbReference type="RefSeq" id="XP_028877416.1">
    <property type="nucleotide sequence ID" value="XM_029031305.1"/>
</dbReference>
<proteinExistence type="predicted"/>
<feature type="compositionally biased region" description="Acidic residues" evidence="1">
    <location>
        <begin position="50"/>
        <end position="60"/>
    </location>
</feature>
<sequence length="762" mass="86304">MLYNDVMHPINIAWLLYDVLNVAVFSFIPETFLRKRIKRSSRRGRRGTGEEDGEGGETDQEDQRSHRSHRSHHHRRSGGSSSQPPSVNTSLNASAFASGELPPQVPHRSRSHSGGLHARREKSTITTTTTTTNRWRDWRSIDITKQARVVAHILRATPVALLHFLCQYKTDVATLPLLQFSDLNNHARSLLWFSEDAVFASGVVVSFTITRVLLRAIQQYIKERLLFETNLVVRSLRSRRAWRNTFGWALTISAHTITDPIAFSTVACMLLARKGNVQEWRVLKYTPAGIIAAGAVGCAGVVLEIMFTPVAVQLCQCGVVRVFDAAEYLLLRRYATEALEYEEEEDDDDDDDDMDIDSVDNNNNNDNNNNDGSVVGEKDNDHGDVSEINRSRNNKNSHEDEDDEKKKKKRKQKEEEEEEGDKSKNNDNGIVGEEKKKEKRERRREKEHSRNTSHNSSREEIGGSNVNSEDENGTTERSHHSHKRHRSSSSEKKKESHHSSKSNPLTDDSENERATHNKESKKDHSHHATHNSSSIITSGRTREKSRAEKKKEREERRGKAKKAEERAIVRAIMYRVVASLIAQCMVQHPLTVLAHMLYNRAVLHGVGLLTVYDRFPNTPLTWHAWLQFLRFSDKNYNASGEEESSGVLIVEILRSMGYFIGHEVSMVSGSIRNCSSQDAGIRALVKKAEQKLKNDGNNNNITNSNSIDTDTNLGNRALAMESAELMLRSIASLSPLFTALHFTAIDKLLGFYMAVWVRLNDR</sequence>
<evidence type="ECO:0000256" key="1">
    <source>
        <dbReference type="SAM" id="MobiDB-lite"/>
    </source>
</evidence>
<dbReference type="GO" id="GO:0061630">
    <property type="term" value="F:ubiquitin protein ligase activity"/>
    <property type="evidence" value="ECO:0007669"/>
    <property type="project" value="InterPro"/>
</dbReference>
<dbReference type="GO" id="GO:0006397">
    <property type="term" value="P:mRNA processing"/>
    <property type="evidence" value="ECO:0007669"/>
    <property type="project" value="InterPro"/>
</dbReference>
<feature type="compositionally biased region" description="Basic and acidic residues" evidence="1">
    <location>
        <begin position="511"/>
        <end position="522"/>
    </location>
</feature>
<feature type="region of interest" description="Disordered" evidence="1">
    <location>
        <begin position="39"/>
        <end position="131"/>
    </location>
</feature>
<dbReference type="GO" id="GO:0016567">
    <property type="term" value="P:protein ubiquitination"/>
    <property type="evidence" value="ECO:0007669"/>
    <property type="project" value="InterPro"/>
</dbReference>
<dbReference type="OrthoDB" id="266813at2759"/>
<accession>A0A1X0NH01</accession>
<feature type="compositionally biased region" description="Basic and acidic residues" evidence="1">
    <location>
        <begin position="376"/>
        <end position="390"/>
    </location>
</feature>
<dbReference type="VEuPathDB" id="TriTrypDB:TM35_000751170"/>
<feature type="compositionally biased region" description="Polar residues" evidence="1">
    <location>
        <begin position="530"/>
        <end position="539"/>
    </location>
</feature>
<evidence type="ECO:0000313" key="3">
    <source>
        <dbReference type="EMBL" id="ORC83350.1"/>
    </source>
</evidence>
<feature type="compositionally biased region" description="Low complexity" evidence="1">
    <location>
        <begin position="359"/>
        <end position="371"/>
    </location>
</feature>
<name>A0A1X0NH01_9TRYP</name>
<feature type="transmembrane region" description="Helical" evidence="2">
    <location>
        <begin position="282"/>
        <end position="307"/>
    </location>
</feature>
<dbReference type="EMBL" id="NBCO01000075">
    <property type="protein sequence ID" value="ORC83350.1"/>
    <property type="molecule type" value="Genomic_DNA"/>
</dbReference>
<feature type="compositionally biased region" description="Basic residues" evidence="1">
    <location>
        <begin position="66"/>
        <end position="77"/>
    </location>
</feature>
<dbReference type="GO" id="GO:0005634">
    <property type="term" value="C:nucleus"/>
    <property type="evidence" value="ECO:0007669"/>
    <property type="project" value="TreeGrafter"/>
</dbReference>
<dbReference type="AlphaFoldDB" id="A0A1X0NH01"/>
<evidence type="ECO:0000313" key="4">
    <source>
        <dbReference type="Proteomes" id="UP000192257"/>
    </source>
</evidence>
<reference evidence="3 4" key="1">
    <citation type="submission" date="2017-03" db="EMBL/GenBank/DDBJ databases">
        <title>An alternative strategy for trypanosome survival in the mammalian bloodstream revealed through genome and transcriptome analysis of the ubiquitous bovine parasite Trypanosoma (Megatrypanum) theileri.</title>
        <authorList>
            <person name="Kelly S."/>
            <person name="Ivens A."/>
            <person name="Mott A."/>
            <person name="O'Neill E."/>
            <person name="Emms D."/>
            <person name="Macleod O."/>
            <person name="Voorheis P."/>
            <person name="Matthews J."/>
            <person name="Matthews K."/>
            <person name="Carrington M."/>
        </authorList>
    </citation>
    <scope>NUCLEOTIDE SEQUENCE [LARGE SCALE GENOMIC DNA]</scope>
    <source>
        <strain evidence="3">Edinburgh</strain>
    </source>
</reference>
<comment type="caution">
    <text evidence="3">The sequence shown here is derived from an EMBL/GenBank/DDBJ whole genome shotgun (WGS) entry which is preliminary data.</text>
</comment>
<feature type="region of interest" description="Disordered" evidence="1">
    <location>
        <begin position="341"/>
        <end position="564"/>
    </location>
</feature>
<feature type="compositionally biased region" description="Basic and acidic residues" evidence="1">
    <location>
        <begin position="540"/>
        <end position="564"/>
    </location>
</feature>